<proteinExistence type="predicted"/>
<name>A0A139AA84_GONPJ</name>
<keyword evidence="2" id="KW-1185">Reference proteome</keyword>
<dbReference type="Proteomes" id="UP000070544">
    <property type="component" value="Unassembled WGS sequence"/>
</dbReference>
<sequence length="318" mass="35740">MKGHALLKVPGRDSIHQALSFTHDTVADFDVQSSLFLGERDILKNAVTKFLKLAVHQIFRDFWIYPSWRDLELPLISRKPLDPENFPLLMGVHKEFRDGKQMATVWSSGEYTSRPFPPLGLDIGSAAPKPEQISRTSIPDVLEGCTFSVATQLDPQASVMDLEQRLTYTCVRLVKEKNSPSPEGWRTFREKDGILVEKKRVQVPPARGQRSALVGISEFTRAHFVSRVAPSDLFKILRQSEHLQARYQPDMSVTSIERHSFAPTQRVQTVTFLEKRKGSQPKSVTVLEIAGRVTTNASLAPLEETTGSVPQNYVIVCS</sequence>
<dbReference type="AlphaFoldDB" id="A0A139AA84"/>
<reference evidence="1 2" key="1">
    <citation type="journal article" date="2015" name="Genome Biol. Evol.">
        <title>Phylogenomic analyses indicate that early fungi evolved digesting cell walls of algal ancestors of land plants.</title>
        <authorList>
            <person name="Chang Y."/>
            <person name="Wang S."/>
            <person name="Sekimoto S."/>
            <person name="Aerts A.L."/>
            <person name="Choi C."/>
            <person name="Clum A."/>
            <person name="LaButti K.M."/>
            <person name="Lindquist E.A."/>
            <person name="Yee Ngan C."/>
            <person name="Ohm R.A."/>
            <person name="Salamov A.A."/>
            <person name="Grigoriev I.V."/>
            <person name="Spatafora J.W."/>
            <person name="Berbee M.L."/>
        </authorList>
    </citation>
    <scope>NUCLEOTIDE SEQUENCE [LARGE SCALE GENOMIC DNA]</scope>
    <source>
        <strain evidence="1 2">JEL478</strain>
    </source>
</reference>
<organism evidence="1 2">
    <name type="scientific">Gonapodya prolifera (strain JEL478)</name>
    <name type="common">Monoblepharis prolifera</name>
    <dbReference type="NCBI Taxonomy" id="1344416"/>
    <lineage>
        <taxon>Eukaryota</taxon>
        <taxon>Fungi</taxon>
        <taxon>Fungi incertae sedis</taxon>
        <taxon>Chytridiomycota</taxon>
        <taxon>Chytridiomycota incertae sedis</taxon>
        <taxon>Monoblepharidomycetes</taxon>
        <taxon>Monoblepharidales</taxon>
        <taxon>Gonapodyaceae</taxon>
        <taxon>Gonapodya</taxon>
    </lineage>
</organism>
<protein>
    <submittedName>
        <fullName evidence="1">Uncharacterized protein</fullName>
    </submittedName>
</protein>
<dbReference type="EMBL" id="KQ965776">
    <property type="protein sequence ID" value="KXS13650.1"/>
    <property type="molecule type" value="Genomic_DNA"/>
</dbReference>
<evidence type="ECO:0000313" key="1">
    <source>
        <dbReference type="EMBL" id="KXS13650.1"/>
    </source>
</evidence>
<gene>
    <name evidence="1" type="ORF">M427DRAFT_365831</name>
</gene>
<accession>A0A139AA84</accession>
<dbReference type="OrthoDB" id="26740at2759"/>
<evidence type="ECO:0000313" key="2">
    <source>
        <dbReference type="Proteomes" id="UP000070544"/>
    </source>
</evidence>